<gene>
    <name evidence="6" type="ORF">SAMN05216207_1005103</name>
</gene>
<evidence type="ECO:0000256" key="4">
    <source>
        <dbReference type="ARBA" id="ARBA00023033"/>
    </source>
</evidence>
<dbReference type="PRINTS" id="PR00420">
    <property type="entry name" value="RNGMNOXGNASE"/>
</dbReference>
<evidence type="ECO:0000313" key="6">
    <source>
        <dbReference type="EMBL" id="SFM94789.1"/>
    </source>
</evidence>
<accession>A0A1I4V0I7</accession>
<dbReference type="AlphaFoldDB" id="A0A1I4V0I7"/>
<feature type="domain" description="FAD-binding" evidence="5">
    <location>
        <begin position="7"/>
        <end position="40"/>
    </location>
</feature>
<keyword evidence="4" id="KW-0503">Monooxygenase</keyword>
<dbReference type="Gene3D" id="3.50.50.60">
    <property type="entry name" value="FAD/NAD(P)-binding domain"/>
    <property type="match status" value="1"/>
</dbReference>
<dbReference type="InterPro" id="IPR002938">
    <property type="entry name" value="FAD-bd"/>
</dbReference>
<dbReference type="GO" id="GO:0004497">
    <property type="term" value="F:monooxygenase activity"/>
    <property type="evidence" value="ECO:0007669"/>
    <property type="project" value="UniProtKB-KW"/>
</dbReference>
<dbReference type="OrthoDB" id="3322136at2"/>
<dbReference type="PANTHER" id="PTHR47178:SF5">
    <property type="entry name" value="FAD-BINDING DOMAIN-CONTAINING PROTEIN"/>
    <property type="match status" value="1"/>
</dbReference>
<evidence type="ECO:0000313" key="7">
    <source>
        <dbReference type="Proteomes" id="UP000199614"/>
    </source>
</evidence>
<keyword evidence="1" id="KW-0285">Flavoprotein</keyword>
<dbReference type="RefSeq" id="WP_093339011.1">
    <property type="nucleotide sequence ID" value="NZ_FOUY01000005.1"/>
</dbReference>
<dbReference type="InterPro" id="IPR036188">
    <property type="entry name" value="FAD/NAD-bd_sf"/>
</dbReference>
<dbReference type="PANTHER" id="PTHR47178">
    <property type="entry name" value="MONOOXYGENASE, FAD-BINDING"/>
    <property type="match status" value="1"/>
</dbReference>
<protein>
    <submittedName>
        <fullName evidence="6">2-polyprenyl-6-methoxyphenol hydroxylase</fullName>
    </submittedName>
</protein>
<sequence>MPARPLRVIVAGAGTGGLCLAQGLRQAGIDVVVLERDDGPRTAGLRGYRVGISPNGARALRSCLPPDLYAVFEASTGEPYERFLMSTERYRELLAIRAAELPGGGADEHNVSRATLRQVLLTGIEDAVHWGRPVGRFEIRPDGTVAVFADGGDPVTGDLLVGADGAGSPVRRRWAPTAGHTSTGLVALGAKAPLDERTTTLLPDGGAPGMALLFDRRGGLGITHVMRMRWDDDRVPRPGIAPEHAAALRGWRGLAADPTTDFVSWGVTASRSLFASGLPARADGSALLTHAHRLTDGWDPRWHALLDRSDPASAILIDIRTSDPLPEWEPGPVTLLGDAAHTMTPGRGAGANTALRDARELCERLVRVRDGEQGLYAAVGEYEALMRRYSAAAVRESLEFMNDDDARRGPVTRAFRSAAQRTGMRLVNRVPALRRRAAHGMQRVRDSELA</sequence>
<evidence type="ECO:0000256" key="2">
    <source>
        <dbReference type="ARBA" id="ARBA00022827"/>
    </source>
</evidence>
<dbReference type="STRING" id="260086.SAMN05216207_1005103"/>
<reference evidence="6 7" key="1">
    <citation type="submission" date="2016-10" db="EMBL/GenBank/DDBJ databases">
        <authorList>
            <person name="de Groot N.N."/>
        </authorList>
    </citation>
    <scope>NUCLEOTIDE SEQUENCE [LARGE SCALE GENOMIC DNA]</scope>
    <source>
        <strain evidence="6 7">CGMCC 4.1877</strain>
    </source>
</reference>
<organism evidence="6 7">
    <name type="scientific">Pseudonocardia ammonioxydans</name>
    <dbReference type="NCBI Taxonomy" id="260086"/>
    <lineage>
        <taxon>Bacteria</taxon>
        <taxon>Bacillati</taxon>
        <taxon>Actinomycetota</taxon>
        <taxon>Actinomycetes</taxon>
        <taxon>Pseudonocardiales</taxon>
        <taxon>Pseudonocardiaceae</taxon>
        <taxon>Pseudonocardia</taxon>
    </lineage>
</organism>
<dbReference type="EMBL" id="FOUY01000005">
    <property type="protein sequence ID" value="SFM94789.1"/>
    <property type="molecule type" value="Genomic_DNA"/>
</dbReference>
<keyword evidence="7" id="KW-1185">Reference proteome</keyword>
<proteinExistence type="predicted"/>
<keyword evidence="2" id="KW-0274">FAD</keyword>
<feature type="domain" description="FAD-binding" evidence="5">
    <location>
        <begin position="327"/>
        <end position="389"/>
    </location>
</feature>
<evidence type="ECO:0000256" key="3">
    <source>
        <dbReference type="ARBA" id="ARBA00023002"/>
    </source>
</evidence>
<keyword evidence="3" id="KW-0560">Oxidoreductase</keyword>
<evidence type="ECO:0000259" key="5">
    <source>
        <dbReference type="Pfam" id="PF01494"/>
    </source>
</evidence>
<dbReference type="Pfam" id="PF01494">
    <property type="entry name" value="FAD_binding_3"/>
    <property type="match status" value="2"/>
</dbReference>
<name>A0A1I4V0I7_PSUAM</name>
<dbReference type="GO" id="GO:0071949">
    <property type="term" value="F:FAD binding"/>
    <property type="evidence" value="ECO:0007669"/>
    <property type="project" value="InterPro"/>
</dbReference>
<dbReference type="Proteomes" id="UP000199614">
    <property type="component" value="Unassembled WGS sequence"/>
</dbReference>
<evidence type="ECO:0000256" key="1">
    <source>
        <dbReference type="ARBA" id="ARBA00022630"/>
    </source>
</evidence>
<dbReference type="SUPFAM" id="SSF51905">
    <property type="entry name" value="FAD/NAD(P)-binding domain"/>
    <property type="match status" value="1"/>
</dbReference>